<proteinExistence type="predicted"/>
<dbReference type="PANTHER" id="PTHR45919">
    <property type="entry name" value="GDP-MAN:MAN(3)GLCNAC(2)-PP-DOL ALPHA-1,2-MANNOSYLTRANSFERASE"/>
    <property type="match status" value="1"/>
</dbReference>
<comment type="caution">
    <text evidence="3">The sequence shown here is derived from an EMBL/GenBank/DDBJ whole genome shotgun (WGS) entry which is preliminary data.</text>
</comment>
<keyword evidence="4" id="KW-1185">Reference proteome</keyword>
<evidence type="ECO:0000256" key="1">
    <source>
        <dbReference type="ARBA" id="ARBA00022676"/>
    </source>
</evidence>
<evidence type="ECO:0000313" key="3">
    <source>
        <dbReference type="EMBL" id="KAJ1970855.1"/>
    </source>
</evidence>
<evidence type="ECO:0000259" key="2">
    <source>
        <dbReference type="Pfam" id="PF00534"/>
    </source>
</evidence>
<organism evidence="3 4">
    <name type="scientific">Dimargaris verticillata</name>
    <dbReference type="NCBI Taxonomy" id="2761393"/>
    <lineage>
        <taxon>Eukaryota</taxon>
        <taxon>Fungi</taxon>
        <taxon>Fungi incertae sedis</taxon>
        <taxon>Zoopagomycota</taxon>
        <taxon>Kickxellomycotina</taxon>
        <taxon>Dimargaritomycetes</taxon>
        <taxon>Dimargaritales</taxon>
        <taxon>Dimargaritaceae</taxon>
        <taxon>Dimargaris</taxon>
    </lineage>
</organism>
<dbReference type="Gene3D" id="3.40.50.2000">
    <property type="entry name" value="Glycogen Phosphorylase B"/>
    <property type="match status" value="1"/>
</dbReference>
<dbReference type="PANTHER" id="PTHR45919:SF1">
    <property type="entry name" value="GDP-MAN:MAN(3)GLCNAC(2)-PP-DOL ALPHA-1,2-MANNOSYLTRANSFERASE"/>
    <property type="match status" value="1"/>
</dbReference>
<dbReference type="FunFam" id="3.40.50.2000:FF:000256">
    <property type="entry name" value="GDP-Man:Man(3)GlcNAc(2)-PP-Dol alpha-1,2-mannosyltransferase"/>
    <property type="match status" value="1"/>
</dbReference>
<name>A0A9W8EA94_9FUNG</name>
<dbReference type="AlphaFoldDB" id="A0A9W8EA94"/>
<reference evidence="3" key="1">
    <citation type="submission" date="2022-07" db="EMBL/GenBank/DDBJ databases">
        <title>Phylogenomic reconstructions and comparative analyses of Kickxellomycotina fungi.</title>
        <authorList>
            <person name="Reynolds N.K."/>
            <person name="Stajich J.E."/>
            <person name="Barry K."/>
            <person name="Grigoriev I.V."/>
            <person name="Crous P."/>
            <person name="Smith M.E."/>
        </authorList>
    </citation>
    <scope>NUCLEOTIDE SEQUENCE</scope>
    <source>
        <strain evidence="3">RSA 567</strain>
    </source>
</reference>
<dbReference type="GO" id="GO:0006487">
    <property type="term" value="P:protein N-linked glycosylation"/>
    <property type="evidence" value="ECO:0007669"/>
    <property type="project" value="TreeGrafter"/>
</dbReference>
<accession>A0A9W8EA94</accession>
<dbReference type="GO" id="GO:0004377">
    <property type="term" value="F:GDP-Man:Man(3)GlcNAc(2)-PP-Dol alpha-1,2-mannosyltransferase activity"/>
    <property type="evidence" value="ECO:0007669"/>
    <property type="project" value="UniProtKB-EC"/>
</dbReference>
<dbReference type="InterPro" id="IPR038013">
    <property type="entry name" value="ALG11"/>
</dbReference>
<dbReference type="Proteomes" id="UP001151582">
    <property type="component" value="Unassembled WGS sequence"/>
</dbReference>
<evidence type="ECO:0000313" key="4">
    <source>
        <dbReference type="Proteomes" id="UP001151582"/>
    </source>
</evidence>
<sequence>MVNSSWTKNHIDQLWRAADRSQLVYPPCDTEAFAEFPLENRQRQLVSVAQFRPEKNHQLQLEALYHYLQRFPDKAANTRLVLVGSSRNQDDERRINQLRALAHSLDLDDNVEFAVNATFSQLKDHLACSLIGLHTMHDEHFGIGIIEYMAAGLIPIAHNSGGPKMDIVHPDHTAVKTATPPGTTSSAHPPNGCLASTKSEYAECLHYCLDLLSSADQQVMQRRARQSAQTRFSQQQFEQLWLRALDPIMAQRSQALSQA</sequence>
<protein>
    <submittedName>
        <fullName evidence="3">Asparagine-linked glycosylation protein</fullName>
        <ecNumber evidence="3">2.4.1.131</ecNumber>
    </submittedName>
</protein>
<keyword evidence="3" id="KW-0808">Transferase</keyword>
<dbReference type="SUPFAM" id="SSF53756">
    <property type="entry name" value="UDP-Glycosyltransferase/glycogen phosphorylase"/>
    <property type="match status" value="1"/>
</dbReference>
<dbReference type="EC" id="2.4.1.131" evidence="3"/>
<dbReference type="GO" id="GO:0005789">
    <property type="term" value="C:endoplasmic reticulum membrane"/>
    <property type="evidence" value="ECO:0007669"/>
    <property type="project" value="TreeGrafter"/>
</dbReference>
<dbReference type="EMBL" id="JANBQB010001600">
    <property type="protein sequence ID" value="KAJ1970855.1"/>
    <property type="molecule type" value="Genomic_DNA"/>
</dbReference>
<feature type="domain" description="Glycosyl transferase family 1" evidence="2">
    <location>
        <begin position="31"/>
        <end position="170"/>
    </location>
</feature>
<dbReference type="Pfam" id="PF00534">
    <property type="entry name" value="Glycos_transf_1"/>
    <property type="match status" value="1"/>
</dbReference>
<gene>
    <name evidence="3" type="primary">ALG11</name>
    <name evidence="3" type="ORF">H4R34_005929</name>
</gene>
<keyword evidence="1 3" id="KW-0328">Glycosyltransferase</keyword>
<dbReference type="OrthoDB" id="2276068at2759"/>
<dbReference type="InterPro" id="IPR001296">
    <property type="entry name" value="Glyco_trans_1"/>
</dbReference>